<evidence type="ECO:0000313" key="12">
    <source>
        <dbReference type="RefSeq" id="XP_031403532.1"/>
    </source>
</evidence>
<proteinExistence type="predicted"/>
<feature type="domain" description="Myb-like" evidence="7">
    <location>
        <begin position="9"/>
        <end position="62"/>
    </location>
</feature>
<evidence type="ECO:0000256" key="3">
    <source>
        <dbReference type="ARBA" id="ARBA00023015"/>
    </source>
</evidence>
<dbReference type="EMBL" id="MTKT01005615">
    <property type="protein sequence ID" value="OWM65416.1"/>
    <property type="molecule type" value="Genomic_DNA"/>
</dbReference>
<accession>A0A218VYC5</accession>
<dbReference type="SUPFAM" id="SSF46689">
    <property type="entry name" value="Homeodomain-like"/>
    <property type="match status" value="1"/>
</dbReference>
<dbReference type="PROSITE" id="PS51294">
    <property type="entry name" value="HTH_MYB"/>
    <property type="match status" value="2"/>
</dbReference>
<evidence type="ECO:0000313" key="10">
    <source>
        <dbReference type="Proteomes" id="UP000197138"/>
    </source>
</evidence>
<keyword evidence="2" id="KW-0677">Repeat</keyword>
<dbReference type="PANTHER" id="PTHR47997">
    <property type="entry name" value="MYB DOMAIN PROTEIN 55"/>
    <property type="match status" value="1"/>
</dbReference>
<dbReference type="CDD" id="cd00167">
    <property type="entry name" value="SANT"/>
    <property type="match status" value="2"/>
</dbReference>
<dbReference type="PROSITE" id="PS50090">
    <property type="entry name" value="MYB_LIKE"/>
    <property type="match status" value="2"/>
</dbReference>
<dbReference type="Proteomes" id="UP000197138">
    <property type="component" value="Unassembled WGS sequence"/>
</dbReference>
<dbReference type="Pfam" id="PF00249">
    <property type="entry name" value="Myb_DNA-binding"/>
    <property type="match status" value="2"/>
</dbReference>
<organism evidence="9 10">
    <name type="scientific">Punica granatum</name>
    <name type="common">Pomegranate</name>
    <dbReference type="NCBI Taxonomy" id="22663"/>
    <lineage>
        <taxon>Eukaryota</taxon>
        <taxon>Viridiplantae</taxon>
        <taxon>Streptophyta</taxon>
        <taxon>Embryophyta</taxon>
        <taxon>Tracheophyta</taxon>
        <taxon>Spermatophyta</taxon>
        <taxon>Magnoliopsida</taxon>
        <taxon>eudicotyledons</taxon>
        <taxon>Gunneridae</taxon>
        <taxon>Pentapetalae</taxon>
        <taxon>rosids</taxon>
        <taxon>malvids</taxon>
        <taxon>Myrtales</taxon>
        <taxon>Lythraceae</taxon>
        <taxon>Punica</taxon>
    </lineage>
</organism>
<evidence type="ECO:0000256" key="6">
    <source>
        <dbReference type="ARBA" id="ARBA00023242"/>
    </source>
</evidence>
<keyword evidence="6" id="KW-0539">Nucleus</keyword>
<dbReference type="FunFam" id="1.10.10.60:FF:000394">
    <property type="entry name" value="MYB transcription factor"/>
    <property type="match status" value="1"/>
</dbReference>
<dbReference type="Proteomes" id="UP000515151">
    <property type="component" value="Chromosome 7"/>
</dbReference>
<keyword evidence="4" id="KW-0238">DNA-binding</keyword>
<dbReference type="RefSeq" id="XP_031403532.1">
    <property type="nucleotide sequence ID" value="XM_031547672.1"/>
</dbReference>
<keyword evidence="11" id="KW-1185">Reference proteome</keyword>
<dbReference type="GO" id="GO:0000976">
    <property type="term" value="F:transcription cis-regulatory region binding"/>
    <property type="evidence" value="ECO:0007669"/>
    <property type="project" value="UniProtKB-ARBA"/>
</dbReference>
<dbReference type="AlphaFoldDB" id="A0A218VYC5"/>
<dbReference type="FunFam" id="1.10.10.60:FF:000158">
    <property type="entry name" value="MYB transcription factor"/>
    <property type="match status" value="1"/>
</dbReference>
<reference evidence="9" key="2">
    <citation type="submission" date="2017-06" db="EMBL/GenBank/DDBJ databases">
        <title>The pomegranate genome and the genomics of punicalagin biosynthesis.</title>
        <authorList>
            <person name="Xu C."/>
        </authorList>
    </citation>
    <scope>NUCLEOTIDE SEQUENCE [LARGE SCALE GENOMIC DNA]</scope>
    <source>
        <tissue evidence="9">Fresh leaf</tissue>
    </source>
</reference>
<evidence type="ECO:0000313" key="9">
    <source>
        <dbReference type="EMBL" id="OWM65416.1"/>
    </source>
</evidence>
<feature type="domain" description="HTH myb-type" evidence="8">
    <location>
        <begin position="63"/>
        <end position="117"/>
    </location>
</feature>
<dbReference type="GO" id="GO:0005634">
    <property type="term" value="C:nucleus"/>
    <property type="evidence" value="ECO:0007669"/>
    <property type="project" value="UniProtKB-SubCell"/>
</dbReference>
<name>A0A218VYC5_PUNGR</name>
<dbReference type="InterPro" id="IPR009057">
    <property type="entry name" value="Homeodomain-like_sf"/>
</dbReference>
<sequence length="338" mass="38133">MGKHSCCVKQKLRKGLWSPDEDEKLFNYMTRYGTNGCWSSVPKLAGLQRCGKSCRLRWLNYLRPDLKRGTFSQDEEDLIINLHKILGNRWAQIAGQLPGRTDNEIKNFWNSYLKKKLMKQGINPATHQPLAEVQVKEENDESLLQPQEEVRTVSSLRAREPTFLVNDTLADHHNIGLVDSSRGMNGSALEYSLPFFECQAGLDPDLCNPSLMMSQYHSNSRSIFDNQNCIGTSPGIKFSSMPSLTNYENSTSKECSSNSSNISSYSSGIQVNDASENEAFDCLFQFAVKSKDDLNPSSWQLEEEHLVIDGSSVNFNSYQLTSLSEDFTRTGFGIFDQL</sequence>
<dbReference type="GeneID" id="116212920"/>
<feature type="domain" description="Myb-like" evidence="7">
    <location>
        <begin position="63"/>
        <end position="113"/>
    </location>
</feature>
<dbReference type="PANTHER" id="PTHR47997:SF34">
    <property type="entry name" value="TRANSCRIPTION FACTOR MYB86-LIKE"/>
    <property type="match status" value="1"/>
</dbReference>
<reference evidence="11" key="3">
    <citation type="journal article" date="2020" name="Plant Biotechnol. J.">
        <title>The pomegranate (Punica granatum L.) draft genome dissects genetic divergence between soft- and hard-seeded cultivars.</title>
        <authorList>
            <person name="Luo X."/>
            <person name="Li H."/>
            <person name="Wu Z."/>
            <person name="Yao W."/>
            <person name="Zhao P."/>
            <person name="Cao D."/>
            <person name="Yu H."/>
            <person name="Li K."/>
            <person name="Poudel K."/>
            <person name="Zhao D."/>
            <person name="Zhang F."/>
            <person name="Xia X."/>
            <person name="Chen L."/>
            <person name="Wang Q."/>
            <person name="Jing D."/>
            <person name="Cao S."/>
        </authorList>
    </citation>
    <scope>NUCLEOTIDE SEQUENCE [LARGE SCALE GENOMIC DNA]</scope>
</reference>
<dbReference type="OrthoDB" id="2143914at2759"/>
<keyword evidence="3" id="KW-0805">Transcription regulation</keyword>
<comment type="subcellular location">
    <subcellularLocation>
        <location evidence="1">Nucleus</location>
    </subcellularLocation>
</comment>
<dbReference type="SMR" id="A0A218VYC5"/>
<gene>
    <name evidence="12" type="primary">LOC116212920</name>
    <name evidence="9" type="ORF">CDL15_Pgr009006</name>
</gene>
<evidence type="ECO:0000259" key="7">
    <source>
        <dbReference type="PROSITE" id="PS50090"/>
    </source>
</evidence>
<dbReference type="InterPro" id="IPR001005">
    <property type="entry name" value="SANT/Myb"/>
</dbReference>
<evidence type="ECO:0000313" key="11">
    <source>
        <dbReference type="Proteomes" id="UP000515151"/>
    </source>
</evidence>
<protein>
    <submittedName>
        <fullName evidence="12">Myb-related protein Hv33-like</fullName>
    </submittedName>
</protein>
<reference evidence="12" key="4">
    <citation type="submission" date="2025-04" db="UniProtKB">
        <authorList>
            <consortium name="RefSeq"/>
        </authorList>
    </citation>
    <scope>IDENTIFICATION</scope>
    <source>
        <tissue evidence="12">Leaf</tissue>
    </source>
</reference>
<evidence type="ECO:0000256" key="2">
    <source>
        <dbReference type="ARBA" id="ARBA00022737"/>
    </source>
</evidence>
<evidence type="ECO:0000256" key="1">
    <source>
        <dbReference type="ARBA" id="ARBA00004123"/>
    </source>
</evidence>
<evidence type="ECO:0000256" key="5">
    <source>
        <dbReference type="ARBA" id="ARBA00023163"/>
    </source>
</evidence>
<evidence type="ECO:0000259" key="8">
    <source>
        <dbReference type="PROSITE" id="PS51294"/>
    </source>
</evidence>
<dbReference type="InterPro" id="IPR017930">
    <property type="entry name" value="Myb_dom"/>
</dbReference>
<dbReference type="SMART" id="SM00717">
    <property type="entry name" value="SANT"/>
    <property type="match status" value="2"/>
</dbReference>
<reference evidence="10" key="1">
    <citation type="journal article" date="2017" name="Plant J.">
        <title>The pomegranate (Punica granatum L.) genome and the genomics of punicalagin biosynthesis.</title>
        <authorList>
            <person name="Qin G."/>
            <person name="Xu C."/>
            <person name="Ming R."/>
            <person name="Tang H."/>
            <person name="Guyot R."/>
            <person name="Kramer E.M."/>
            <person name="Hu Y."/>
            <person name="Yi X."/>
            <person name="Qi Y."/>
            <person name="Xu X."/>
            <person name="Gao Z."/>
            <person name="Pan H."/>
            <person name="Jian J."/>
            <person name="Tian Y."/>
            <person name="Yue Z."/>
            <person name="Xu Y."/>
        </authorList>
    </citation>
    <scope>NUCLEOTIDE SEQUENCE [LARGE SCALE GENOMIC DNA]</scope>
    <source>
        <strain evidence="10">cv. Dabenzi</strain>
    </source>
</reference>
<evidence type="ECO:0000256" key="4">
    <source>
        <dbReference type="ARBA" id="ARBA00023125"/>
    </source>
</evidence>
<dbReference type="InterPro" id="IPR051953">
    <property type="entry name" value="Plant_SW-associated_TFs"/>
</dbReference>
<keyword evidence="5" id="KW-0804">Transcription</keyword>
<dbReference type="Gene3D" id="1.10.10.60">
    <property type="entry name" value="Homeodomain-like"/>
    <property type="match status" value="2"/>
</dbReference>
<feature type="domain" description="HTH myb-type" evidence="8">
    <location>
        <begin position="9"/>
        <end position="62"/>
    </location>
</feature>